<dbReference type="EMBL" id="BARU01037520">
    <property type="protein sequence ID" value="GAH88550.1"/>
    <property type="molecule type" value="Genomic_DNA"/>
</dbReference>
<keyword evidence="3" id="KW-0472">Membrane</keyword>
<dbReference type="Gene3D" id="3.10.20.310">
    <property type="entry name" value="membrane protein fhac"/>
    <property type="match status" value="2"/>
</dbReference>
<feature type="domain" description="POTRA" evidence="4">
    <location>
        <begin position="93"/>
        <end position="165"/>
    </location>
</feature>
<feature type="non-terminal residue" evidence="5">
    <location>
        <position position="1"/>
    </location>
</feature>
<gene>
    <name evidence="5" type="ORF">S03H2_58445</name>
</gene>
<dbReference type="Gene3D" id="2.40.160.50">
    <property type="entry name" value="membrane protein fhac: a member of the omp85/tpsb transporter family"/>
    <property type="match status" value="1"/>
</dbReference>
<sequence>TVEEGPRCIISKIDVQCPSGMDDEELKRVWMASGINAGDPLVEGHINSAEQKIFTYFSDQGYIYATVHTGLTYNEDKTSAEVVFIVQPKHIAYIGDVVVQGNSTVREKIILREVTFEKGEVYDPAQISETQRKIYSTHLFRDVKIRPIEYEEELEVVDLIIMVREDKFHWFEIAPGYESPDKGRLALGWGHDNVFGNNQRLTARGTAAYGFSSKEDIETIYISYQEPWLFGLPFAGSLSPYFIRENHIN</sequence>
<dbReference type="AlphaFoldDB" id="X1K4I4"/>
<keyword evidence="1" id="KW-0812">Transmembrane</keyword>
<name>X1K4I4_9ZZZZ</name>
<dbReference type="PANTHER" id="PTHR12815">
    <property type="entry name" value="SORTING AND ASSEMBLY MACHINERY SAMM50 PROTEIN FAMILY MEMBER"/>
    <property type="match status" value="1"/>
</dbReference>
<keyword evidence="3" id="KW-0998">Cell outer membrane</keyword>
<evidence type="ECO:0000256" key="2">
    <source>
        <dbReference type="ARBA" id="ARBA00022729"/>
    </source>
</evidence>
<evidence type="ECO:0000256" key="1">
    <source>
        <dbReference type="ARBA" id="ARBA00022692"/>
    </source>
</evidence>
<dbReference type="Pfam" id="PF07244">
    <property type="entry name" value="POTRA"/>
    <property type="match status" value="2"/>
</dbReference>
<keyword evidence="2" id="KW-0732">Signal</keyword>
<comment type="caution">
    <text evidence="5">The sequence shown here is derived from an EMBL/GenBank/DDBJ whole genome shotgun (WGS) entry which is preliminary data.</text>
</comment>
<dbReference type="InterPro" id="IPR010827">
    <property type="entry name" value="BamA/TamA_POTRA"/>
</dbReference>
<evidence type="ECO:0000256" key="3">
    <source>
        <dbReference type="ARBA" id="ARBA00023237"/>
    </source>
</evidence>
<evidence type="ECO:0000259" key="4">
    <source>
        <dbReference type="Pfam" id="PF07244"/>
    </source>
</evidence>
<reference evidence="5" key="1">
    <citation type="journal article" date="2014" name="Front. Microbiol.">
        <title>High frequency of phylogenetically diverse reductive dehalogenase-homologous genes in deep subseafloor sedimentary metagenomes.</title>
        <authorList>
            <person name="Kawai M."/>
            <person name="Futagami T."/>
            <person name="Toyoda A."/>
            <person name="Takaki Y."/>
            <person name="Nishi S."/>
            <person name="Hori S."/>
            <person name="Arai W."/>
            <person name="Tsubouchi T."/>
            <person name="Morono Y."/>
            <person name="Uchiyama I."/>
            <person name="Ito T."/>
            <person name="Fujiyama A."/>
            <person name="Inagaki F."/>
            <person name="Takami H."/>
        </authorList>
    </citation>
    <scope>NUCLEOTIDE SEQUENCE</scope>
    <source>
        <strain evidence="5">Expedition CK06-06</strain>
    </source>
</reference>
<protein>
    <recommendedName>
        <fullName evidence="4">POTRA domain-containing protein</fullName>
    </recommendedName>
</protein>
<feature type="non-terminal residue" evidence="5">
    <location>
        <position position="249"/>
    </location>
</feature>
<proteinExistence type="predicted"/>
<dbReference type="InterPro" id="IPR039910">
    <property type="entry name" value="D15-like"/>
</dbReference>
<accession>X1K4I4</accession>
<evidence type="ECO:0000313" key="5">
    <source>
        <dbReference type="EMBL" id="GAH88550.1"/>
    </source>
</evidence>
<organism evidence="5">
    <name type="scientific">marine sediment metagenome</name>
    <dbReference type="NCBI Taxonomy" id="412755"/>
    <lineage>
        <taxon>unclassified sequences</taxon>
        <taxon>metagenomes</taxon>
        <taxon>ecological metagenomes</taxon>
    </lineage>
</organism>
<dbReference type="PANTHER" id="PTHR12815:SF47">
    <property type="entry name" value="TRANSLOCATION AND ASSEMBLY MODULE SUBUNIT TAMA"/>
    <property type="match status" value="1"/>
</dbReference>
<dbReference type="GO" id="GO:0019867">
    <property type="term" value="C:outer membrane"/>
    <property type="evidence" value="ECO:0007669"/>
    <property type="project" value="InterPro"/>
</dbReference>
<feature type="domain" description="POTRA" evidence="4">
    <location>
        <begin position="10"/>
        <end position="88"/>
    </location>
</feature>